<dbReference type="SUPFAM" id="SSF110296">
    <property type="entry name" value="Oligoxyloglucan reducing end-specific cellobiohydrolase"/>
    <property type="match status" value="1"/>
</dbReference>
<evidence type="ECO:0000256" key="1">
    <source>
        <dbReference type="ARBA" id="ARBA00022531"/>
    </source>
</evidence>
<sequence length="356" mass="37266">MHEKVKAMRILERASRRRAWVVGAILALAAWPCVALDLDPLDPLAQPAAQSVRAASSVLIAVARAGNRIVAVGESGIIIASDDDGKSWSQAKVPVSVTLTSVYFATPQKGWAVGHSGVVLATSDGGKTWSKQLDGAQLAQLPKDAGAPATNAGDPILDVYFADETNGFVVGAFGLMLRTGDGGKTWERWEQHVPNSEGSHLYGIRAVGDALYIVGERGAIFVSTDRAEHFIAVKSPYEGSFFGLTGVPGNGVLVFGLRGHAFVSRDRGQSWSEIKTGSGNAWTGAAMLDDKRVVMVSQAGEIVRSEDGGRRFEAVPERRAPLSAVVGTAHGGMIAVGVRGAGLVELPVQKTGASGS</sequence>
<keyword evidence="2" id="KW-0604">Photosystem II</keyword>
<reference evidence="4 5" key="1">
    <citation type="submission" date="2019-08" db="EMBL/GenBank/DDBJ databases">
        <authorList>
            <person name="Peeters C."/>
        </authorList>
    </citation>
    <scope>NUCLEOTIDE SEQUENCE [LARGE SCALE GENOMIC DNA]</scope>
    <source>
        <strain evidence="4 5">LMG 30175</strain>
    </source>
</reference>
<dbReference type="Pfam" id="PF14870">
    <property type="entry name" value="PSII_BNR"/>
    <property type="match status" value="2"/>
</dbReference>
<dbReference type="InterPro" id="IPR028203">
    <property type="entry name" value="PSII_CF48-like_dom"/>
</dbReference>
<feature type="domain" description="Photosynthesis system II assembly factor Ycf48/Hcf136-like" evidence="3">
    <location>
        <begin position="155"/>
        <end position="230"/>
    </location>
</feature>
<dbReference type="AlphaFoldDB" id="A0A5E4U9F9"/>
<dbReference type="Proteomes" id="UP000414233">
    <property type="component" value="Unassembled WGS sequence"/>
</dbReference>
<keyword evidence="5" id="KW-1185">Reference proteome</keyword>
<evidence type="ECO:0000259" key="3">
    <source>
        <dbReference type="Pfam" id="PF14870"/>
    </source>
</evidence>
<dbReference type="RefSeq" id="WP_150696734.1">
    <property type="nucleotide sequence ID" value="NZ_CABPRZ010000006.1"/>
</dbReference>
<dbReference type="Gene3D" id="2.130.10.10">
    <property type="entry name" value="YVTN repeat-like/Quinoprotein amine dehydrogenase"/>
    <property type="match status" value="2"/>
</dbReference>
<dbReference type="EMBL" id="CABPRZ010000006">
    <property type="protein sequence ID" value="VVD96142.1"/>
    <property type="molecule type" value="Genomic_DNA"/>
</dbReference>
<dbReference type="PANTHER" id="PTHR47199:SF2">
    <property type="entry name" value="PHOTOSYSTEM II STABILITY_ASSEMBLY FACTOR HCF136, CHLOROPLASTIC"/>
    <property type="match status" value="1"/>
</dbReference>
<dbReference type="CDD" id="cd15482">
    <property type="entry name" value="Sialidase_non-viral"/>
    <property type="match status" value="1"/>
</dbReference>
<evidence type="ECO:0000256" key="2">
    <source>
        <dbReference type="ARBA" id="ARBA00023276"/>
    </source>
</evidence>
<gene>
    <name evidence="4" type="ORF">PTE30175_01813</name>
</gene>
<organism evidence="4 5">
    <name type="scientific">Pandoraea terrae</name>
    <dbReference type="NCBI Taxonomy" id="1537710"/>
    <lineage>
        <taxon>Bacteria</taxon>
        <taxon>Pseudomonadati</taxon>
        <taxon>Pseudomonadota</taxon>
        <taxon>Betaproteobacteria</taxon>
        <taxon>Burkholderiales</taxon>
        <taxon>Burkholderiaceae</taxon>
        <taxon>Pandoraea</taxon>
    </lineage>
</organism>
<dbReference type="PANTHER" id="PTHR47199">
    <property type="entry name" value="PHOTOSYSTEM II STABILITY/ASSEMBLY FACTOR HCF136, CHLOROPLASTIC"/>
    <property type="match status" value="1"/>
</dbReference>
<evidence type="ECO:0000313" key="5">
    <source>
        <dbReference type="Proteomes" id="UP000414233"/>
    </source>
</evidence>
<protein>
    <submittedName>
        <fullName evidence="4">Ycf48-like protein</fullName>
    </submittedName>
</protein>
<dbReference type="GO" id="GO:0009523">
    <property type="term" value="C:photosystem II"/>
    <property type="evidence" value="ECO:0007669"/>
    <property type="project" value="UniProtKB-KW"/>
</dbReference>
<evidence type="ECO:0000313" key="4">
    <source>
        <dbReference type="EMBL" id="VVD96142.1"/>
    </source>
</evidence>
<keyword evidence="1" id="KW-0602">Photosynthesis</keyword>
<name>A0A5E4U9F9_9BURK</name>
<dbReference type="OrthoDB" id="9767885at2"/>
<dbReference type="InterPro" id="IPR015943">
    <property type="entry name" value="WD40/YVTN_repeat-like_dom_sf"/>
</dbReference>
<dbReference type="GO" id="GO:0015979">
    <property type="term" value="P:photosynthesis"/>
    <property type="evidence" value="ECO:0007669"/>
    <property type="project" value="UniProtKB-KW"/>
</dbReference>
<feature type="domain" description="Photosynthesis system II assembly factor Ycf48/Hcf136-like" evidence="3">
    <location>
        <begin position="87"/>
        <end position="132"/>
    </location>
</feature>
<accession>A0A5E4U9F9</accession>
<proteinExistence type="predicted"/>